<reference evidence="2" key="1">
    <citation type="submission" date="2023-08" db="EMBL/GenBank/DDBJ databases">
        <title>Black Yeasts Isolated from many extreme environments.</title>
        <authorList>
            <person name="Coleine C."/>
            <person name="Stajich J.E."/>
            <person name="Selbmann L."/>
        </authorList>
    </citation>
    <scope>NUCLEOTIDE SEQUENCE</scope>
    <source>
        <strain evidence="2">CCFEE 5810</strain>
    </source>
</reference>
<evidence type="ECO:0000313" key="3">
    <source>
        <dbReference type="Proteomes" id="UP001310594"/>
    </source>
</evidence>
<sequence>MPHYGITPDSPSSIQEKPASRKRSTDDGDSSEDDDSDIDLGTAKRLRPTLPTFVDELQKENEALLVQVATFAGTYKELKEQNIALHCQLAEASDDNEMLRHQLDKAHNCLESVQSQIKSTAPARERTKSEADAASVMAADIKRGMNKAIHDLKSRDWRKHEENANGDDISAALVPFVGRISVLSKLPQLESDSLAMDLLIRLVGRSHGDFATRAGHEYGDRPSYAAADGLFCTLARERRKRDPSWDFRPVLAQLKDTAAGPAEYGINTLFTRSIAVMQGWWATKVIDLA</sequence>
<dbReference type="Gene3D" id="1.20.5.4090">
    <property type="match status" value="1"/>
</dbReference>
<dbReference type="AlphaFoldDB" id="A0AAN7WDN4"/>
<gene>
    <name evidence="2" type="ORF">LTR97_002805</name>
</gene>
<evidence type="ECO:0000313" key="2">
    <source>
        <dbReference type="EMBL" id="KAK5703792.1"/>
    </source>
</evidence>
<organism evidence="2 3">
    <name type="scientific">Elasticomyces elasticus</name>
    <dbReference type="NCBI Taxonomy" id="574655"/>
    <lineage>
        <taxon>Eukaryota</taxon>
        <taxon>Fungi</taxon>
        <taxon>Dikarya</taxon>
        <taxon>Ascomycota</taxon>
        <taxon>Pezizomycotina</taxon>
        <taxon>Dothideomycetes</taxon>
        <taxon>Dothideomycetidae</taxon>
        <taxon>Mycosphaerellales</taxon>
        <taxon>Teratosphaeriaceae</taxon>
        <taxon>Elasticomyces</taxon>
    </lineage>
</organism>
<proteinExistence type="predicted"/>
<feature type="compositionally biased region" description="Acidic residues" evidence="1">
    <location>
        <begin position="27"/>
        <end position="38"/>
    </location>
</feature>
<dbReference type="EMBL" id="JAVRQU010000004">
    <property type="protein sequence ID" value="KAK5703792.1"/>
    <property type="molecule type" value="Genomic_DNA"/>
</dbReference>
<comment type="caution">
    <text evidence="2">The sequence shown here is derived from an EMBL/GenBank/DDBJ whole genome shotgun (WGS) entry which is preliminary data.</text>
</comment>
<name>A0AAN7WDN4_9PEZI</name>
<evidence type="ECO:0000256" key="1">
    <source>
        <dbReference type="SAM" id="MobiDB-lite"/>
    </source>
</evidence>
<accession>A0AAN7WDN4</accession>
<protein>
    <submittedName>
        <fullName evidence="2">Uncharacterized protein</fullName>
    </submittedName>
</protein>
<dbReference type="Proteomes" id="UP001310594">
    <property type="component" value="Unassembled WGS sequence"/>
</dbReference>
<feature type="region of interest" description="Disordered" evidence="1">
    <location>
        <begin position="1"/>
        <end position="43"/>
    </location>
</feature>